<feature type="compositionally biased region" description="Basic and acidic residues" evidence="1">
    <location>
        <begin position="510"/>
        <end position="523"/>
    </location>
</feature>
<keyword evidence="5" id="KW-1185">Reference proteome</keyword>
<reference evidence="4" key="1">
    <citation type="submission" date="2021-01" db="EMBL/GenBank/DDBJ databases">
        <title>Whole genome shotgun sequence of Planosporangium flavigriseum NBRC 105377.</title>
        <authorList>
            <person name="Komaki H."/>
            <person name="Tamura T."/>
        </authorList>
    </citation>
    <scope>NUCLEOTIDE SEQUENCE</scope>
    <source>
        <strain evidence="4">NBRC 105377</strain>
    </source>
</reference>
<feature type="region of interest" description="Disordered" evidence="1">
    <location>
        <begin position="357"/>
        <end position="523"/>
    </location>
</feature>
<dbReference type="Proteomes" id="UP000653674">
    <property type="component" value="Unassembled WGS sequence"/>
</dbReference>
<dbReference type="AlphaFoldDB" id="A0A8J3LSL5"/>
<evidence type="ECO:0000313" key="5">
    <source>
        <dbReference type="Proteomes" id="UP000653674"/>
    </source>
</evidence>
<organism evidence="4 5">
    <name type="scientific">Planosporangium flavigriseum</name>
    <dbReference type="NCBI Taxonomy" id="373681"/>
    <lineage>
        <taxon>Bacteria</taxon>
        <taxon>Bacillati</taxon>
        <taxon>Actinomycetota</taxon>
        <taxon>Actinomycetes</taxon>
        <taxon>Micromonosporales</taxon>
        <taxon>Micromonosporaceae</taxon>
        <taxon>Planosporangium</taxon>
    </lineage>
</organism>
<keyword evidence="2" id="KW-0812">Transmembrane</keyword>
<gene>
    <name evidence="4" type="ORF">Pfl04_12800</name>
</gene>
<dbReference type="SUPFAM" id="SSF75011">
    <property type="entry name" value="3-carboxy-cis,cis-mucoante lactonizing enzyme"/>
    <property type="match status" value="1"/>
</dbReference>
<dbReference type="EMBL" id="BONU01000006">
    <property type="protein sequence ID" value="GIG72876.1"/>
    <property type="molecule type" value="Genomic_DNA"/>
</dbReference>
<feature type="chain" id="PRO_5035275485" evidence="3">
    <location>
        <begin position="25"/>
        <end position="523"/>
    </location>
</feature>
<evidence type="ECO:0000313" key="4">
    <source>
        <dbReference type="EMBL" id="GIG72876.1"/>
    </source>
</evidence>
<evidence type="ECO:0000256" key="1">
    <source>
        <dbReference type="SAM" id="MobiDB-lite"/>
    </source>
</evidence>
<keyword evidence="3" id="KW-0732">Signal</keyword>
<feature type="transmembrane region" description="Helical" evidence="2">
    <location>
        <begin position="332"/>
        <end position="354"/>
    </location>
</feature>
<accession>A0A8J3LSL5</accession>
<dbReference type="Gene3D" id="2.130.10.10">
    <property type="entry name" value="YVTN repeat-like/Quinoprotein amine dehydrogenase"/>
    <property type="match status" value="1"/>
</dbReference>
<feature type="compositionally biased region" description="Gly residues" evidence="1">
    <location>
        <begin position="474"/>
        <end position="490"/>
    </location>
</feature>
<feature type="compositionally biased region" description="Gly residues" evidence="1">
    <location>
        <begin position="383"/>
        <end position="399"/>
    </location>
</feature>
<comment type="caution">
    <text evidence="4">The sequence shown here is derived from an EMBL/GenBank/DDBJ whole genome shotgun (WGS) entry which is preliminary data.</text>
</comment>
<name>A0A8J3LSL5_9ACTN</name>
<evidence type="ECO:0000256" key="3">
    <source>
        <dbReference type="SAM" id="SignalP"/>
    </source>
</evidence>
<keyword evidence="2" id="KW-1133">Transmembrane helix</keyword>
<feature type="signal peptide" evidence="3">
    <location>
        <begin position="1"/>
        <end position="24"/>
    </location>
</feature>
<proteinExistence type="predicted"/>
<protein>
    <submittedName>
        <fullName evidence="4">Uncharacterized protein</fullName>
    </submittedName>
</protein>
<sequence length="523" mass="53472">MRRLGLLITGVGVAVLGSATPALAEPSPAAAGPGSAETVCTLNDSQLTGLSGLTAKSDGGYVVVNTSPNQANPVRVYYLDSKCKVTRTVSYPASPRDPEDLAVASDGTVWVADTGDPSTNKADRRATIALWKVPAGGGTPIIHRLSYPDGAHDARALLFGPDDVPIIVTKEAGGTAQIYEPSAPLQPRTAQGVPLKNVGSWQPKRTGTANFLGAAGQILVTGAAQSPDRKRVVLRTYSDAYEWDVPDGDVVKAITTGKPRITPLTGEAQGEGIAYTADGKSFLTCASQNGPSKILRYQPVSAAAAQVPAAAGSTGNKADNRPWYQKLSLPQIINIVAGVGVLGLVLVVAGVIGIRRSRKARRNAVDEGPSSQPGKGAQASVSGTGGQAGVPGKGSGGQGPAPAGAPVPADPRSPGRATIAPHAEQQRQGRATAAPADGRRPGRATVAPHAEQQRQGRGAVPPASPQRGGPAQPGRGGGGGGGNVYGGGRPQSGYDQRGGRQEYAQPGYRPEYDGDGRYFSERI</sequence>
<dbReference type="InterPro" id="IPR015943">
    <property type="entry name" value="WD40/YVTN_repeat-like_dom_sf"/>
</dbReference>
<evidence type="ECO:0000256" key="2">
    <source>
        <dbReference type="SAM" id="Phobius"/>
    </source>
</evidence>
<keyword evidence="2" id="KW-0472">Membrane</keyword>